<evidence type="ECO:0000259" key="3">
    <source>
        <dbReference type="Pfam" id="PF00004"/>
    </source>
</evidence>
<dbReference type="GeneID" id="30965355"/>
<reference evidence="6" key="1">
    <citation type="submission" date="2016-05" db="EMBL/GenBank/DDBJ databases">
        <title>Comparative genomics of biotechnologically important yeasts.</title>
        <authorList>
            <consortium name="DOE Joint Genome Institute"/>
            <person name="Riley R."/>
            <person name="Haridas S."/>
            <person name="Wolfe K.H."/>
            <person name="Lopes M.R."/>
            <person name="Hittinger C.T."/>
            <person name="Goker M."/>
            <person name="Salamov A."/>
            <person name="Wisecaver J."/>
            <person name="Long T.M."/>
            <person name="Aerts A.L."/>
            <person name="Barry K."/>
            <person name="Choi C."/>
            <person name="Clum A."/>
            <person name="Coughlan A.Y."/>
            <person name="Deshpande S."/>
            <person name="Douglass A.P."/>
            <person name="Hanson S.J."/>
            <person name="Klenk H.-P."/>
            <person name="Labutti K."/>
            <person name="Lapidus A."/>
            <person name="Lindquist E."/>
            <person name="Lipzen A."/>
            <person name="Meier-Kolthoff J.P."/>
            <person name="Ohm R.A."/>
            <person name="Otillar R.P."/>
            <person name="Pangilinan J."/>
            <person name="Peng Y."/>
            <person name="Rokas A."/>
            <person name="Rosa C.A."/>
            <person name="Scheuner C."/>
            <person name="Sibirny A.A."/>
            <person name="Slot J.C."/>
            <person name="Stielow J.B."/>
            <person name="Sun H."/>
            <person name="Kurtzman C.P."/>
            <person name="Blackwell M."/>
            <person name="Grigoriev I.V."/>
            <person name="Jeffries T.W."/>
        </authorList>
    </citation>
    <scope>NUCLEOTIDE SEQUENCE [LARGE SCALE GENOMIC DNA]</scope>
    <source>
        <strain evidence="6">DSM 1968</strain>
    </source>
</reference>
<evidence type="ECO:0000259" key="4">
    <source>
        <dbReference type="Pfam" id="PF22606"/>
    </source>
</evidence>
<evidence type="ECO:0000256" key="2">
    <source>
        <dbReference type="SAM" id="MobiDB-lite"/>
    </source>
</evidence>
<dbReference type="InterPro" id="IPR003959">
    <property type="entry name" value="ATPase_AAA_core"/>
</dbReference>
<dbReference type="PANTHER" id="PTHR10763">
    <property type="entry name" value="CELL DIVISION CONTROL PROTEIN 6-RELATED"/>
    <property type="match status" value="1"/>
</dbReference>
<organism evidence="5 6">
    <name type="scientific">Ascoidea rubescens DSM 1968</name>
    <dbReference type="NCBI Taxonomy" id="1344418"/>
    <lineage>
        <taxon>Eukaryota</taxon>
        <taxon>Fungi</taxon>
        <taxon>Dikarya</taxon>
        <taxon>Ascomycota</taxon>
        <taxon>Saccharomycotina</taxon>
        <taxon>Saccharomycetes</taxon>
        <taxon>Ascoideaceae</taxon>
        <taxon>Ascoidea</taxon>
    </lineage>
</organism>
<dbReference type="GO" id="GO:0006270">
    <property type="term" value="P:DNA replication initiation"/>
    <property type="evidence" value="ECO:0007669"/>
    <property type="project" value="TreeGrafter"/>
</dbReference>
<proteinExistence type="predicted"/>
<dbReference type="InterPro" id="IPR027417">
    <property type="entry name" value="P-loop_NTPase"/>
</dbReference>
<dbReference type="InParanoid" id="A0A1D2VIN5"/>
<evidence type="ECO:0000313" key="5">
    <source>
        <dbReference type="EMBL" id="ODV61363.1"/>
    </source>
</evidence>
<protein>
    <submittedName>
        <fullName evidence="5">Uncharacterized protein</fullName>
    </submittedName>
</protein>
<dbReference type="GO" id="GO:0033314">
    <property type="term" value="P:mitotic DNA replication checkpoint signaling"/>
    <property type="evidence" value="ECO:0007669"/>
    <property type="project" value="TreeGrafter"/>
</dbReference>
<dbReference type="GO" id="GO:0005634">
    <property type="term" value="C:nucleus"/>
    <property type="evidence" value="ECO:0007669"/>
    <property type="project" value="TreeGrafter"/>
</dbReference>
<sequence length="750" mass="85849">MTIAQITNSDNLNLLSPRSLRHFNSKANNKKIKLRNVSSKMISNRVRSSSRKSLIHTPPSTPKKLKKIGKNVNLRRKRKKTHLFDNEISTLDTIQIINISSDEDNSDSYSDTEIENITLDNFILKKYDASISQALNTSFEDKFNETIILTDSSDSDFASDFENTVNSFLNDDQFEIEKIVDTLSKTDDENDNNNKKSIINQNNIIKNSLPTLKKDSELPVFTLKESIYTKAKKLFQKNSSIYTLNSNTNLALIGREHQFNQLNFFFSSNIQNLKSDFLYIYGPPGTGKTAQTLKFLNYFVNNNKIESSNGFNYSSNIHKIQINNLFRKITITNINCMTISNINKLFIKILNNFDIDFTNPKTYRKYFNSKRPMFSSPKDLLLNLFSSRNFSDHNILLLDEIDSLLNSSCNYHQSILDLFSMTNNYQSNSNKLIIIGISNDLKFLAERKNLQLLKKTSSSSVNSIKFSPYVEQEIYDIIKSLMNSLKDSDNGDNTVPLFNSFAMKLISKKCSNTGDLRRVFDICFKAIENTEILVKNSKDTNIDELTCSNAPKVSIANIGKLFNSCQSDLLKIKFRSINLQSKILLCCLLNFERIRKEQSQKVIESIANTTSNVNIMNILVDSHPDNGYHIENINSTIKDNKKLNNENGSNSTIELISVDEFYHFYKKLIKIQNLQMVSSLSKCEFIEIISNIETSGLIHLSDINRNKTMNNSFKFKNRIISSNGITTQEIVSFVDENELLFLKKILNSKI</sequence>
<dbReference type="GO" id="GO:0005524">
    <property type="term" value="F:ATP binding"/>
    <property type="evidence" value="ECO:0007669"/>
    <property type="project" value="InterPro"/>
</dbReference>
<gene>
    <name evidence="5" type="ORF">ASCRUDRAFT_69868</name>
</gene>
<evidence type="ECO:0000313" key="6">
    <source>
        <dbReference type="Proteomes" id="UP000095038"/>
    </source>
</evidence>
<dbReference type="Pfam" id="PF00004">
    <property type="entry name" value="AAA"/>
    <property type="match status" value="1"/>
</dbReference>
<dbReference type="AlphaFoldDB" id="A0A1D2VIN5"/>
<dbReference type="InterPro" id="IPR050311">
    <property type="entry name" value="ORC1/CDC6"/>
</dbReference>
<dbReference type="Pfam" id="PF22606">
    <property type="entry name" value="Cdc6-ORC-like_ATPase_lid"/>
    <property type="match status" value="1"/>
</dbReference>
<dbReference type="EMBL" id="KV454479">
    <property type="protein sequence ID" value="ODV61363.1"/>
    <property type="molecule type" value="Genomic_DNA"/>
</dbReference>
<dbReference type="GO" id="GO:0003688">
    <property type="term" value="F:DNA replication origin binding"/>
    <property type="evidence" value="ECO:0007669"/>
    <property type="project" value="TreeGrafter"/>
</dbReference>
<dbReference type="FunCoup" id="A0A1D2VIN5">
    <property type="interactions" value="1078"/>
</dbReference>
<dbReference type="GO" id="GO:0016887">
    <property type="term" value="F:ATP hydrolysis activity"/>
    <property type="evidence" value="ECO:0007669"/>
    <property type="project" value="InterPro"/>
</dbReference>
<dbReference type="OrthoDB" id="1926878at2759"/>
<dbReference type="STRING" id="1344418.A0A1D2VIN5"/>
<dbReference type="Proteomes" id="UP000095038">
    <property type="component" value="Unassembled WGS sequence"/>
</dbReference>
<dbReference type="InterPro" id="IPR054425">
    <property type="entry name" value="Cdc6_ORC1-like_ATPase_lid"/>
</dbReference>
<name>A0A1D2VIN5_9ASCO</name>
<dbReference type="PANTHER" id="PTHR10763:SF26">
    <property type="entry name" value="CELL DIVISION CONTROL PROTEIN 6 HOMOLOG"/>
    <property type="match status" value="1"/>
</dbReference>
<dbReference type="Gene3D" id="3.40.50.300">
    <property type="entry name" value="P-loop containing nucleotide triphosphate hydrolases"/>
    <property type="match status" value="1"/>
</dbReference>
<keyword evidence="6" id="KW-1185">Reference proteome</keyword>
<dbReference type="RefSeq" id="XP_020047670.1">
    <property type="nucleotide sequence ID" value="XM_020191719.1"/>
</dbReference>
<dbReference type="SUPFAM" id="SSF52540">
    <property type="entry name" value="P-loop containing nucleoside triphosphate hydrolases"/>
    <property type="match status" value="1"/>
</dbReference>
<evidence type="ECO:0000256" key="1">
    <source>
        <dbReference type="ARBA" id="ARBA00022705"/>
    </source>
</evidence>
<keyword evidence="1" id="KW-0235">DNA replication</keyword>
<accession>A0A1D2VIN5</accession>
<feature type="region of interest" description="Disordered" evidence="2">
    <location>
        <begin position="43"/>
        <end position="65"/>
    </location>
</feature>
<feature type="domain" description="Cdc6/ORC1-like ATPase lid" evidence="4">
    <location>
        <begin position="469"/>
        <end position="531"/>
    </location>
</feature>
<feature type="domain" description="ATPase AAA-type core" evidence="3">
    <location>
        <begin position="278"/>
        <end position="442"/>
    </location>
</feature>